<proteinExistence type="predicted"/>
<dbReference type="SFLD" id="SFLDG01140">
    <property type="entry name" value="C2.B:_Phosphomannomutase_and_P"/>
    <property type="match status" value="1"/>
</dbReference>
<dbReference type="PANTHER" id="PTHR10000">
    <property type="entry name" value="PHOSPHOSERINE PHOSPHATASE"/>
    <property type="match status" value="1"/>
</dbReference>
<dbReference type="InterPro" id="IPR023214">
    <property type="entry name" value="HAD_sf"/>
</dbReference>
<dbReference type="InterPro" id="IPR006379">
    <property type="entry name" value="HAD-SF_hydro_IIB"/>
</dbReference>
<protein>
    <submittedName>
        <fullName evidence="1">Cof-type HAD-IIB family hydrolase</fullName>
    </submittedName>
</protein>
<dbReference type="NCBIfam" id="TIGR01484">
    <property type="entry name" value="HAD-SF-IIB"/>
    <property type="match status" value="1"/>
</dbReference>
<evidence type="ECO:0000313" key="2">
    <source>
        <dbReference type="Proteomes" id="UP000664832"/>
    </source>
</evidence>
<dbReference type="Proteomes" id="UP000664832">
    <property type="component" value="Unassembled WGS sequence"/>
</dbReference>
<keyword evidence="1" id="KW-0378">Hydrolase</keyword>
<organism evidence="1 2">
    <name type="scientific">Candidatus Enterococcus courvalinii</name>
    <dbReference type="NCBI Taxonomy" id="2815329"/>
    <lineage>
        <taxon>Bacteria</taxon>
        <taxon>Bacillati</taxon>
        <taxon>Bacillota</taxon>
        <taxon>Bacilli</taxon>
        <taxon>Lactobacillales</taxon>
        <taxon>Enterococcaceae</taxon>
        <taxon>Enterococcus</taxon>
    </lineage>
</organism>
<keyword evidence="2" id="KW-1185">Reference proteome</keyword>
<dbReference type="PANTHER" id="PTHR10000:SF53">
    <property type="entry name" value="5-AMINO-6-(5-PHOSPHO-D-RIBITYLAMINO)URACIL PHOSPHATASE YBJI-RELATED"/>
    <property type="match status" value="1"/>
</dbReference>
<dbReference type="CDD" id="cd07518">
    <property type="entry name" value="HAD_YbiV-Like"/>
    <property type="match status" value="1"/>
</dbReference>
<accession>A0ABS3HY95</accession>
<dbReference type="InterPro" id="IPR036412">
    <property type="entry name" value="HAD-like_sf"/>
</dbReference>
<comment type="caution">
    <text evidence="1">The sequence shown here is derived from an EMBL/GenBank/DDBJ whole genome shotgun (WGS) entry which is preliminary data.</text>
</comment>
<dbReference type="Gene3D" id="3.40.50.1000">
    <property type="entry name" value="HAD superfamily/HAD-like"/>
    <property type="match status" value="1"/>
</dbReference>
<evidence type="ECO:0000313" key="1">
    <source>
        <dbReference type="EMBL" id="MBO0481401.1"/>
    </source>
</evidence>
<dbReference type="GO" id="GO:0016787">
    <property type="term" value="F:hydrolase activity"/>
    <property type="evidence" value="ECO:0007669"/>
    <property type="project" value="UniProtKB-KW"/>
</dbReference>
<dbReference type="EMBL" id="JAFLWI010000004">
    <property type="protein sequence ID" value="MBO0481401.1"/>
    <property type="molecule type" value="Genomic_DNA"/>
</dbReference>
<dbReference type="InterPro" id="IPR000150">
    <property type="entry name" value="Cof"/>
</dbReference>
<dbReference type="RefSeq" id="WP_206898221.1">
    <property type="nucleotide sequence ID" value="NZ_JAFLWI010000004.1"/>
</dbReference>
<name>A0ABS3HY95_9ENTE</name>
<dbReference type="SFLD" id="SFLDS00003">
    <property type="entry name" value="Haloacid_Dehalogenase"/>
    <property type="match status" value="1"/>
</dbReference>
<dbReference type="SUPFAM" id="SSF56784">
    <property type="entry name" value="HAD-like"/>
    <property type="match status" value="1"/>
</dbReference>
<dbReference type="SFLD" id="SFLDG01144">
    <property type="entry name" value="C2.B.4:_PGP_Like"/>
    <property type="match status" value="1"/>
</dbReference>
<dbReference type="Pfam" id="PF08282">
    <property type="entry name" value="Hydrolase_3"/>
    <property type="match status" value="1"/>
</dbReference>
<dbReference type="Gene3D" id="3.30.1240.10">
    <property type="match status" value="1"/>
</dbReference>
<gene>
    <name evidence="1" type="ORF">JZO71_03560</name>
</gene>
<reference evidence="1 2" key="1">
    <citation type="submission" date="2021-03" db="EMBL/GenBank/DDBJ databases">
        <title>Enterococcal diversity collection.</title>
        <authorList>
            <person name="Gilmore M.S."/>
            <person name="Schwartzman J."/>
            <person name="Van Tyne D."/>
            <person name="Martin M."/>
            <person name="Earl A.M."/>
            <person name="Manson A.L."/>
            <person name="Straub T."/>
            <person name="Salamzade R."/>
            <person name="Saavedra J."/>
            <person name="Lebreton F."/>
            <person name="Prichula J."/>
            <person name="Schaufler K."/>
            <person name="Gaca A."/>
            <person name="Sgardioli B."/>
            <person name="Wagenaar J."/>
            <person name="Strong T."/>
        </authorList>
    </citation>
    <scope>NUCLEOTIDE SEQUENCE [LARGE SCALE GENOMIC DNA]</scope>
    <source>
        <strain evidence="1 2">MSG2901</strain>
    </source>
</reference>
<sequence>MNPNPHNIQLVAVDMDGTFARSDYTYDISRFKDILARMAAVGCRFVVASGNQYHQLRSLFPDDAHELSFVAENGALVMDQEELLFAADIKEEAITKVLSLCKKYPEIKNVMCGFNSAYCERGKVSEDFFNLTNIYYHKLKWVDDFSQVDDRILKFAPTVPVEKTTYYCELFGENLQGMLVPTSSGHGSIDLILPGCHKAAGLQKLVQRWGITPDQCVAFGDGGNDLEMLNYCGLSYAMANAPDEIKKSASHVCPSNDEDGVLVTLDKLFPK</sequence>
<dbReference type="NCBIfam" id="TIGR00099">
    <property type="entry name" value="Cof-subfamily"/>
    <property type="match status" value="1"/>
</dbReference>